<dbReference type="AlphaFoldDB" id="A0A399EQW1"/>
<evidence type="ECO:0000313" key="1">
    <source>
        <dbReference type="EMBL" id="RIH85890.1"/>
    </source>
</evidence>
<organism evidence="1 2">
    <name type="scientific">Calidithermus roseus</name>
    <dbReference type="NCBI Taxonomy" id="1644118"/>
    <lineage>
        <taxon>Bacteria</taxon>
        <taxon>Thermotogati</taxon>
        <taxon>Deinococcota</taxon>
        <taxon>Deinococci</taxon>
        <taxon>Thermales</taxon>
        <taxon>Thermaceae</taxon>
        <taxon>Calidithermus</taxon>
    </lineage>
</organism>
<comment type="caution">
    <text evidence="1">The sequence shown here is derived from an EMBL/GenBank/DDBJ whole genome shotgun (WGS) entry which is preliminary data.</text>
</comment>
<evidence type="ECO:0000313" key="2">
    <source>
        <dbReference type="Proteomes" id="UP000265341"/>
    </source>
</evidence>
<keyword evidence="2" id="KW-1185">Reference proteome</keyword>
<sequence length="50" mass="5408">MTSGYPSWSTPRGQLLEMFAQEPEGALLAWELGIGADLFDLRGLEGALVL</sequence>
<dbReference type="EMBL" id="QWLA01000036">
    <property type="protein sequence ID" value="RIH85890.1"/>
    <property type="molecule type" value="Genomic_DNA"/>
</dbReference>
<name>A0A399EQW1_9DEIN</name>
<protein>
    <submittedName>
        <fullName evidence="1">Uncharacterized protein</fullName>
    </submittedName>
</protein>
<accession>A0A399EQW1</accession>
<reference evidence="1 2" key="1">
    <citation type="submission" date="2018-08" db="EMBL/GenBank/DDBJ databases">
        <title>Meiothermus roseus NBRC 110900 genome sequencing project.</title>
        <authorList>
            <person name="Da Costa M.S."/>
            <person name="Albuquerque L."/>
            <person name="Raposo P."/>
            <person name="Froufe H.J.C."/>
            <person name="Barroso C.S."/>
            <person name="Egas C."/>
        </authorList>
    </citation>
    <scope>NUCLEOTIDE SEQUENCE [LARGE SCALE GENOMIC DNA]</scope>
    <source>
        <strain evidence="1 2">NBRC 110900</strain>
    </source>
</reference>
<gene>
    <name evidence="1" type="ORF">Mrose_02008</name>
</gene>
<dbReference type="Proteomes" id="UP000265341">
    <property type="component" value="Unassembled WGS sequence"/>
</dbReference>
<proteinExistence type="predicted"/>